<dbReference type="Gene3D" id="1.10.10.60">
    <property type="entry name" value="Homeodomain-like"/>
    <property type="match status" value="1"/>
</dbReference>
<evidence type="ECO:0000256" key="1">
    <source>
        <dbReference type="ARBA" id="ARBA00023015"/>
    </source>
</evidence>
<feature type="domain" description="HTH tetR-type" evidence="5">
    <location>
        <begin position="3"/>
        <end position="63"/>
    </location>
</feature>
<reference evidence="6 7" key="1">
    <citation type="submission" date="2024-09" db="EMBL/GenBank/DDBJ databases">
        <authorList>
            <person name="Ruan L."/>
        </authorList>
    </citation>
    <scope>NUCLEOTIDE SEQUENCE [LARGE SCALE GENOMIC DNA]</scope>
    <source>
        <strain evidence="6 7">D33</strain>
    </source>
</reference>
<evidence type="ECO:0000313" key="7">
    <source>
        <dbReference type="Proteomes" id="UP001580407"/>
    </source>
</evidence>
<dbReference type="Gene3D" id="1.10.357.10">
    <property type="entry name" value="Tetracycline Repressor, domain 2"/>
    <property type="match status" value="1"/>
</dbReference>
<sequence length="193" mass="22072">MITPTFQTIMLAAEEIVREKGCQHTTLQAIMERTGLSKGAIYHYVKSKDELFGKILLQYMEETNRSFMDAVQHTQNYETYGPVEAIMTTNTKKDISNKILIYLLSQQHNEKIRSILDDLHRNSVAFAVSWIKYGQENGAIPADLDAEAAASMFVTFSYGLRVRQLIDPEPEQQHTASQEVMKLMIEALKPRDR</sequence>
<keyword evidence="7" id="KW-1185">Reference proteome</keyword>
<dbReference type="PRINTS" id="PR00455">
    <property type="entry name" value="HTHTETR"/>
</dbReference>
<comment type="caution">
    <text evidence="6">The sequence shown here is derived from an EMBL/GenBank/DDBJ whole genome shotgun (WGS) entry which is preliminary data.</text>
</comment>
<evidence type="ECO:0000256" key="2">
    <source>
        <dbReference type="ARBA" id="ARBA00023125"/>
    </source>
</evidence>
<dbReference type="PROSITE" id="PS50977">
    <property type="entry name" value="HTH_TETR_2"/>
    <property type="match status" value="1"/>
</dbReference>
<dbReference type="InterPro" id="IPR036271">
    <property type="entry name" value="Tet_transcr_reg_TetR-rel_C_sf"/>
</dbReference>
<evidence type="ECO:0000256" key="3">
    <source>
        <dbReference type="ARBA" id="ARBA00023163"/>
    </source>
</evidence>
<dbReference type="EMBL" id="JBHILM010000008">
    <property type="protein sequence ID" value="MFB5681061.1"/>
    <property type="molecule type" value="Genomic_DNA"/>
</dbReference>
<dbReference type="Pfam" id="PF00440">
    <property type="entry name" value="TetR_N"/>
    <property type="match status" value="1"/>
</dbReference>
<proteinExistence type="predicted"/>
<dbReference type="InterPro" id="IPR009057">
    <property type="entry name" value="Homeodomain-like_sf"/>
</dbReference>
<keyword evidence="3" id="KW-0804">Transcription</keyword>
<dbReference type="PANTHER" id="PTHR47506:SF6">
    <property type="entry name" value="HTH-TYPE TRANSCRIPTIONAL REPRESSOR NEMR"/>
    <property type="match status" value="1"/>
</dbReference>
<feature type="DNA-binding region" description="H-T-H motif" evidence="4">
    <location>
        <begin position="26"/>
        <end position="45"/>
    </location>
</feature>
<dbReference type="Proteomes" id="UP001580407">
    <property type="component" value="Unassembled WGS sequence"/>
</dbReference>
<evidence type="ECO:0000256" key="4">
    <source>
        <dbReference type="PROSITE-ProRule" id="PRU00335"/>
    </source>
</evidence>
<keyword evidence="1" id="KW-0805">Transcription regulation</keyword>
<gene>
    <name evidence="6" type="ORF">ACE3NQ_09070</name>
</gene>
<dbReference type="SUPFAM" id="SSF46689">
    <property type="entry name" value="Homeodomain-like"/>
    <property type="match status" value="1"/>
</dbReference>
<organism evidence="6 7">
    <name type="scientific">Paenibacillus terreus</name>
    <dbReference type="NCBI Taxonomy" id="1387834"/>
    <lineage>
        <taxon>Bacteria</taxon>
        <taxon>Bacillati</taxon>
        <taxon>Bacillota</taxon>
        <taxon>Bacilli</taxon>
        <taxon>Bacillales</taxon>
        <taxon>Paenibacillaceae</taxon>
        <taxon>Paenibacillus</taxon>
    </lineage>
</organism>
<evidence type="ECO:0000313" key="6">
    <source>
        <dbReference type="EMBL" id="MFB5681061.1"/>
    </source>
</evidence>
<name>A0ABV5B5U6_9BACL</name>
<accession>A0ABV5B5U6</accession>
<dbReference type="SUPFAM" id="SSF48498">
    <property type="entry name" value="Tetracyclin repressor-like, C-terminal domain"/>
    <property type="match status" value="1"/>
</dbReference>
<keyword evidence="2 4" id="KW-0238">DNA-binding</keyword>
<evidence type="ECO:0000259" key="5">
    <source>
        <dbReference type="PROSITE" id="PS50977"/>
    </source>
</evidence>
<dbReference type="RefSeq" id="WP_375524853.1">
    <property type="nucleotide sequence ID" value="NZ_JBHILM010000008.1"/>
</dbReference>
<dbReference type="PANTHER" id="PTHR47506">
    <property type="entry name" value="TRANSCRIPTIONAL REGULATORY PROTEIN"/>
    <property type="match status" value="1"/>
</dbReference>
<dbReference type="InterPro" id="IPR001647">
    <property type="entry name" value="HTH_TetR"/>
</dbReference>
<protein>
    <submittedName>
        <fullName evidence="6">TetR/AcrR family transcriptional regulator</fullName>
    </submittedName>
</protein>